<dbReference type="PANTHER" id="PTHR36617:SF16">
    <property type="entry name" value="OS04G0516500 PROTEIN"/>
    <property type="match status" value="1"/>
</dbReference>
<dbReference type="Proteomes" id="UP001372338">
    <property type="component" value="Unassembled WGS sequence"/>
</dbReference>
<dbReference type="PANTHER" id="PTHR36617">
    <property type="entry name" value="PROTEIN, PUTATIVE-RELATED"/>
    <property type="match status" value="1"/>
</dbReference>
<evidence type="ECO:0000313" key="1">
    <source>
        <dbReference type="EMBL" id="KAK7282192.1"/>
    </source>
</evidence>
<dbReference type="AlphaFoldDB" id="A0AAN9FT86"/>
<gene>
    <name evidence="1" type="ORF">RIF29_10791</name>
</gene>
<accession>A0AAN9FT86</accession>
<name>A0AAN9FT86_CROPI</name>
<keyword evidence="2" id="KW-1185">Reference proteome</keyword>
<sequence>MSNPDLFRDGMRMNIGDGGMAWFWLDPWTGTAPLKQVFPRLFSSCLDKNSRVSEAGIWEGKIWVWNLPWRRRLFLWEEDLVADLSEDLRNYSPRLDETDNWSWKHLGVFTVESAYTQLLALEPPLRAKFYDHVWNKYIRKKGTVTVAFSVIAGWKQQTTSFSLVVLLLRFGKGAITDWVFGWRFLIRLRITLFSMGR</sequence>
<evidence type="ECO:0000313" key="2">
    <source>
        <dbReference type="Proteomes" id="UP001372338"/>
    </source>
</evidence>
<dbReference type="EMBL" id="JAYWIO010000002">
    <property type="protein sequence ID" value="KAK7282192.1"/>
    <property type="molecule type" value="Genomic_DNA"/>
</dbReference>
<reference evidence="1 2" key="1">
    <citation type="submission" date="2024-01" db="EMBL/GenBank/DDBJ databases">
        <title>The genomes of 5 underutilized Papilionoideae crops provide insights into root nodulation and disease resistanc.</title>
        <authorList>
            <person name="Yuan L."/>
        </authorList>
    </citation>
    <scope>NUCLEOTIDE SEQUENCE [LARGE SCALE GENOMIC DNA]</scope>
    <source>
        <strain evidence="1">ZHUSHIDOU_FW_LH</strain>
        <tissue evidence="1">Leaf</tissue>
    </source>
</reference>
<protein>
    <submittedName>
        <fullName evidence="1">Uncharacterized protein</fullName>
    </submittedName>
</protein>
<organism evidence="1 2">
    <name type="scientific">Crotalaria pallida</name>
    <name type="common">Smooth rattlebox</name>
    <name type="synonym">Crotalaria striata</name>
    <dbReference type="NCBI Taxonomy" id="3830"/>
    <lineage>
        <taxon>Eukaryota</taxon>
        <taxon>Viridiplantae</taxon>
        <taxon>Streptophyta</taxon>
        <taxon>Embryophyta</taxon>
        <taxon>Tracheophyta</taxon>
        <taxon>Spermatophyta</taxon>
        <taxon>Magnoliopsida</taxon>
        <taxon>eudicotyledons</taxon>
        <taxon>Gunneridae</taxon>
        <taxon>Pentapetalae</taxon>
        <taxon>rosids</taxon>
        <taxon>fabids</taxon>
        <taxon>Fabales</taxon>
        <taxon>Fabaceae</taxon>
        <taxon>Papilionoideae</taxon>
        <taxon>50 kb inversion clade</taxon>
        <taxon>genistoids sensu lato</taxon>
        <taxon>core genistoids</taxon>
        <taxon>Crotalarieae</taxon>
        <taxon>Crotalaria</taxon>
    </lineage>
</organism>
<comment type="caution">
    <text evidence="1">The sequence shown here is derived from an EMBL/GenBank/DDBJ whole genome shotgun (WGS) entry which is preliminary data.</text>
</comment>
<proteinExistence type="predicted"/>